<protein>
    <submittedName>
        <fullName evidence="9">Carboxypeptidase family protein</fullName>
    </submittedName>
</protein>
<organism evidence="9 10">
    <name type="scientific">Edaphobacter modestus</name>
    <dbReference type="NCBI Taxonomy" id="388466"/>
    <lineage>
        <taxon>Bacteria</taxon>
        <taxon>Pseudomonadati</taxon>
        <taxon>Acidobacteriota</taxon>
        <taxon>Terriglobia</taxon>
        <taxon>Terriglobales</taxon>
        <taxon>Acidobacteriaceae</taxon>
        <taxon>Edaphobacter</taxon>
    </lineage>
</organism>
<dbReference type="Gene3D" id="2.40.170.20">
    <property type="entry name" value="TonB-dependent receptor, beta-barrel domain"/>
    <property type="match status" value="1"/>
</dbReference>
<evidence type="ECO:0000256" key="6">
    <source>
        <dbReference type="ARBA" id="ARBA00023237"/>
    </source>
</evidence>
<evidence type="ECO:0000256" key="1">
    <source>
        <dbReference type="ARBA" id="ARBA00004571"/>
    </source>
</evidence>
<keyword evidence="6" id="KW-0998">Cell outer membrane</keyword>
<sequence>MHRSVKRDLPCAGRHFELRSFFVLIAFNVVFFLAPSCFAQVDRSGLTGIVTDSEGQLLPHTHITAVQNATQLRRETVSSSNGSYDIPELPVGIYTITFDHPDFKPLTFVEVKQVIGQTRTLNATLRVAGREERVQVSTSSEQIDRSSDALGARIEKVQADKLPLNGRNWATLTALVPGAVDTGGSNQRSIRFVGRGRDDDNFTLDGVDATNIINQAQQPYVRLSIPLDTIQEFRIDSMLGTAEAAGTGGPQLAVTSTAGTNRWHGNAFEFLRNNAFDAQQPVPVATTPQQPLRLNQFGGALGGPIRPDRTFFFLSYEGYRQRWGFPLSGYVPSRAFRAKVLADSPELEPIVNGYPLGQAPTSYPDTDQFVSEGTQVVNENSAMVRLDQRFSEKTTAYVRFNFDRAVNTQPLASSGNYLGDLQQLTSAPVNGAIELLHIFNPNLVNEFKAGFNRGTANTYDINRTGSPYAVSVSGFTTLNNNRISTGVGNSFSWIDNLTWIERRHTLKAGVEIRRIQLNQGNTESGTITYASTDAFDTNSVSSATLNGTLPVNGLRKTQFYGYIQDEFKWTSNFNLNLGVRYSFFNIFHEVLGRANPFDFATCGPQGFCGVGASFGQPNYGDIDPRVAFAWTPGKNGTTLIRAGFGIYHEDGQLDDQNLPISNEVYAYSLSNKTIPNLSYPITPFLSDTAGIVSPRADDRQRKDTYVEQWGLSVQHTLPAEFVGTLSYVGSHGVNLLTLSAVNVVDAATGTRPYPNFGQVSWRGNKDTSSYQGFSAAVKRSFSRGFLFAANYMWSHEIDDGSNGSGDGDSLVPQNVACSSCERASGIWDARHVLNANAIYELPFGAHKPHLNQPGVLRAIAGSWELTSTTQAHTGFPVNVLVNRSSASVPDGNSTDQRPDLVPGVSLTPPGGKSVAQWINPAAFAVPAPGTFGNAPRNLVRGPGVWQIDLGLAKSISLSERAHLEFRSEFFNIFNHPQYGLPQSIFGVPGFGSVIQTVNTTTPVSPVGSGTPREIQFALRVAF</sequence>
<dbReference type="Gene3D" id="2.60.40.1120">
    <property type="entry name" value="Carboxypeptidase-like, regulatory domain"/>
    <property type="match status" value="1"/>
</dbReference>
<dbReference type="SUPFAM" id="SSF56935">
    <property type="entry name" value="Porins"/>
    <property type="match status" value="1"/>
</dbReference>
<dbReference type="Pfam" id="PF13620">
    <property type="entry name" value="CarboxypepD_reg"/>
    <property type="match status" value="1"/>
</dbReference>
<evidence type="ECO:0000256" key="2">
    <source>
        <dbReference type="ARBA" id="ARBA00022448"/>
    </source>
</evidence>
<dbReference type="OrthoDB" id="97893at2"/>
<comment type="caution">
    <text evidence="9">The sequence shown here is derived from an EMBL/GenBank/DDBJ whole genome shotgun (WGS) entry which is preliminary data.</text>
</comment>
<dbReference type="GO" id="GO:0044718">
    <property type="term" value="P:siderophore transmembrane transport"/>
    <property type="evidence" value="ECO:0007669"/>
    <property type="project" value="TreeGrafter"/>
</dbReference>
<keyword evidence="9" id="KW-0121">Carboxypeptidase</keyword>
<keyword evidence="10" id="KW-1185">Reference proteome</keyword>
<dbReference type="AlphaFoldDB" id="A0A4Q7YPZ1"/>
<dbReference type="InterPro" id="IPR057601">
    <property type="entry name" value="Oar-like_b-barrel"/>
</dbReference>
<keyword evidence="2" id="KW-0813">Transport</keyword>
<gene>
    <name evidence="9" type="ORF">BDD14_0534</name>
</gene>
<dbReference type="Pfam" id="PF25183">
    <property type="entry name" value="OMP_b-brl_4"/>
    <property type="match status" value="1"/>
</dbReference>
<dbReference type="Proteomes" id="UP000292958">
    <property type="component" value="Unassembled WGS sequence"/>
</dbReference>
<comment type="subcellular location">
    <subcellularLocation>
        <location evidence="1">Cell outer membrane</location>
        <topology evidence="1">Multi-pass membrane protein</topology>
    </subcellularLocation>
</comment>
<reference evidence="9 10" key="1">
    <citation type="submission" date="2019-02" db="EMBL/GenBank/DDBJ databases">
        <title>Genomic Encyclopedia of Archaeal and Bacterial Type Strains, Phase II (KMG-II): from individual species to whole genera.</title>
        <authorList>
            <person name="Goeker M."/>
        </authorList>
    </citation>
    <scope>NUCLEOTIDE SEQUENCE [LARGE SCALE GENOMIC DNA]</scope>
    <source>
        <strain evidence="9 10">DSM 18101</strain>
    </source>
</reference>
<proteinExistence type="predicted"/>
<dbReference type="PANTHER" id="PTHR30069:SF46">
    <property type="entry name" value="OAR PROTEIN"/>
    <property type="match status" value="1"/>
</dbReference>
<keyword evidence="9" id="KW-0378">Hydrolase</keyword>
<dbReference type="GO" id="GO:0004180">
    <property type="term" value="F:carboxypeptidase activity"/>
    <property type="evidence" value="ECO:0007669"/>
    <property type="project" value="UniProtKB-KW"/>
</dbReference>
<evidence type="ECO:0000256" key="5">
    <source>
        <dbReference type="ARBA" id="ARBA00023136"/>
    </source>
</evidence>
<evidence type="ECO:0000256" key="3">
    <source>
        <dbReference type="ARBA" id="ARBA00022452"/>
    </source>
</evidence>
<keyword evidence="4 7" id="KW-0812">Transmembrane</keyword>
<keyword evidence="9" id="KW-0645">Protease</keyword>
<dbReference type="InterPro" id="IPR039426">
    <property type="entry name" value="TonB-dep_rcpt-like"/>
</dbReference>
<keyword evidence="7" id="KW-1133">Transmembrane helix</keyword>
<evidence type="ECO:0000256" key="7">
    <source>
        <dbReference type="SAM" id="Phobius"/>
    </source>
</evidence>
<keyword evidence="5 7" id="KW-0472">Membrane</keyword>
<dbReference type="SUPFAM" id="SSF49452">
    <property type="entry name" value="Starch-binding domain-like"/>
    <property type="match status" value="1"/>
</dbReference>
<dbReference type="GO" id="GO:0030246">
    <property type="term" value="F:carbohydrate binding"/>
    <property type="evidence" value="ECO:0007669"/>
    <property type="project" value="InterPro"/>
</dbReference>
<keyword evidence="3" id="KW-1134">Transmembrane beta strand</keyword>
<dbReference type="GO" id="GO:0009279">
    <property type="term" value="C:cell outer membrane"/>
    <property type="evidence" value="ECO:0007669"/>
    <property type="project" value="UniProtKB-SubCell"/>
</dbReference>
<dbReference type="InterPro" id="IPR013784">
    <property type="entry name" value="Carb-bd-like_fold"/>
</dbReference>
<evidence type="ECO:0000313" key="10">
    <source>
        <dbReference type="Proteomes" id="UP000292958"/>
    </source>
</evidence>
<name>A0A4Q7YPZ1_9BACT</name>
<accession>A0A4Q7YPZ1</accession>
<dbReference type="RefSeq" id="WP_130417431.1">
    <property type="nucleotide sequence ID" value="NZ_SHKW01000001.1"/>
</dbReference>
<dbReference type="InterPro" id="IPR036942">
    <property type="entry name" value="Beta-barrel_TonB_sf"/>
</dbReference>
<feature type="domain" description="TonB-dependent transporter Oar-like beta-barrel" evidence="8">
    <location>
        <begin position="258"/>
        <end position="1015"/>
    </location>
</feature>
<evidence type="ECO:0000259" key="8">
    <source>
        <dbReference type="Pfam" id="PF25183"/>
    </source>
</evidence>
<feature type="transmembrane region" description="Helical" evidence="7">
    <location>
        <begin position="21"/>
        <end position="41"/>
    </location>
</feature>
<evidence type="ECO:0000256" key="4">
    <source>
        <dbReference type="ARBA" id="ARBA00022692"/>
    </source>
</evidence>
<dbReference type="PANTHER" id="PTHR30069">
    <property type="entry name" value="TONB-DEPENDENT OUTER MEMBRANE RECEPTOR"/>
    <property type="match status" value="1"/>
</dbReference>
<dbReference type="EMBL" id="SHKW01000001">
    <property type="protein sequence ID" value="RZU39184.1"/>
    <property type="molecule type" value="Genomic_DNA"/>
</dbReference>
<evidence type="ECO:0000313" key="9">
    <source>
        <dbReference type="EMBL" id="RZU39184.1"/>
    </source>
</evidence>
<dbReference type="GO" id="GO:0015344">
    <property type="term" value="F:siderophore uptake transmembrane transporter activity"/>
    <property type="evidence" value="ECO:0007669"/>
    <property type="project" value="TreeGrafter"/>
</dbReference>